<feature type="transmembrane region" description="Helical" evidence="1">
    <location>
        <begin position="70"/>
        <end position="89"/>
    </location>
</feature>
<keyword evidence="1" id="KW-1133">Transmembrane helix</keyword>
<keyword evidence="1" id="KW-0812">Transmembrane</keyword>
<organism evidence="2">
    <name type="scientific">Klosneuvirus KNV1</name>
    <dbReference type="NCBI Taxonomy" id="1977640"/>
    <lineage>
        <taxon>Viruses</taxon>
        <taxon>Varidnaviria</taxon>
        <taxon>Bamfordvirae</taxon>
        <taxon>Nucleocytoviricota</taxon>
        <taxon>Megaviricetes</taxon>
        <taxon>Imitervirales</taxon>
        <taxon>Mimiviridae</taxon>
        <taxon>Klosneuvirinae</taxon>
        <taxon>Klosneuvirus</taxon>
    </lineage>
</organism>
<gene>
    <name evidence="2" type="ORF">Klosneuvirus_5_105</name>
</gene>
<evidence type="ECO:0000313" key="2">
    <source>
        <dbReference type="EMBL" id="ARF12435.1"/>
    </source>
</evidence>
<feature type="transmembrane region" description="Helical" evidence="1">
    <location>
        <begin position="12"/>
        <end position="31"/>
    </location>
</feature>
<dbReference type="EMBL" id="KY684112">
    <property type="protein sequence ID" value="ARF12435.1"/>
    <property type="molecule type" value="Genomic_DNA"/>
</dbReference>
<proteinExistence type="predicted"/>
<sequence>MDFINGFFSNLSSKYTSTLIAFMTGVVFAKFRWHKGPGLALLIGVGIAALVALIASLFEFWLPQTLTININLNTVLTIALLGAFFYVSLAAKIPGIDSGSDAN</sequence>
<feature type="transmembrane region" description="Helical" evidence="1">
    <location>
        <begin position="38"/>
        <end position="58"/>
    </location>
</feature>
<accession>A0A1V0SL16</accession>
<name>A0A1V0SL16_9VIRU</name>
<evidence type="ECO:0000256" key="1">
    <source>
        <dbReference type="SAM" id="Phobius"/>
    </source>
</evidence>
<reference evidence="2" key="1">
    <citation type="journal article" date="2017" name="Science">
        <title>Giant viruses with an expanded complement of translation system components.</title>
        <authorList>
            <person name="Schulz F."/>
            <person name="Yutin N."/>
            <person name="Ivanova N.N."/>
            <person name="Ortega D.R."/>
            <person name="Lee T.K."/>
            <person name="Vierheilig J."/>
            <person name="Daims H."/>
            <person name="Horn M."/>
            <person name="Wagner M."/>
            <person name="Jensen G.J."/>
            <person name="Kyrpides N.C."/>
            <person name="Koonin E.V."/>
            <person name="Woyke T."/>
        </authorList>
    </citation>
    <scope>NUCLEOTIDE SEQUENCE</scope>
    <source>
        <strain evidence="2">KNV1</strain>
    </source>
</reference>
<keyword evidence="1" id="KW-0472">Membrane</keyword>
<protein>
    <submittedName>
        <fullName evidence="2">Uncharacterized protein</fullName>
    </submittedName>
</protein>